<dbReference type="SUPFAM" id="SSF53098">
    <property type="entry name" value="Ribonuclease H-like"/>
    <property type="match status" value="1"/>
</dbReference>
<dbReference type="PANTHER" id="PTHR47723:SF19">
    <property type="entry name" value="POLYNUCLEOTIDYL TRANSFERASE, RIBONUCLEASE H-LIKE SUPERFAMILY PROTEIN"/>
    <property type="match status" value="1"/>
</dbReference>
<reference evidence="2 3" key="3">
    <citation type="submission" date="2019-11" db="EMBL/GenBank/DDBJ databases">
        <title>A de novo genome assembly of a pear dwarfing rootstock.</title>
        <authorList>
            <person name="Wang F."/>
            <person name="Wang J."/>
            <person name="Li S."/>
            <person name="Zhang Y."/>
            <person name="Fang M."/>
            <person name="Ma L."/>
            <person name="Zhao Y."/>
            <person name="Jiang S."/>
        </authorList>
    </citation>
    <scope>NUCLEOTIDE SEQUENCE [LARGE SCALE GENOMIC DNA]</scope>
    <source>
        <strain evidence="2">S2</strain>
        <tissue evidence="2">Leaf</tissue>
    </source>
</reference>
<dbReference type="Gene3D" id="3.30.420.10">
    <property type="entry name" value="Ribonuclease H-like superfamily/Ribonuclease H"/>
    <property type="match status" value="1"/>
</dbReference>
<evidence type="ECO:0000313" key="3">
    <source>
        <dbReference type="Proteomes" id="UP000327157"/>
    </source>
</evidence>
<evidence type="ECO:0000313" key="2">
    <source>
        <dbReference type="EMBL" id="KAB2625170.1"/>
    </source>
</evidence>
<organism evidence="2 3">
    <name type="scientific">Pyrus ussuriensis x Pyrus communis</name>
    <dbReference type="NCBI Taxonomy" id="2448454"/>
    <lineage>
        <taxon>Eukaryota</taxon>
        <taxon>Viridiplantae</taxon>
        <taxon>Streptophyta</taxon>
        <taxon>Embryophyta</taxon>
        <taxon>Tracheophyta</taxon>
        <taxon>Spermatophyta</taxon>
        <taxon>Magnoliopsida</taxon>
        <taxon>eudicotyledons</taxon>
        <taxon>Gunneridae</taxon>
        <taxon>Pentapetalae</taxon>
        <taxon>rosids</taxon>
        <taxon>fabids</taxon>
        <taxon>Rosales</taxon>
        <taxon>Rosaceae</taxon>
        <taxon>Amygdaloideae</taxon>
        <taxon>Maleae</taxon>
        <taxon>Pyrus</taxon>
    </lineage>
</organism>
<dbReference type="PANTHER" id="PTHR47723">
    <property type="entry name" value="OS05G0353850 PROTEIN"/>
    <property type="match status" value="1"/>
</dbReference>
<feature type="domain" description="RNase H type-1" evidence="1">
    <location>
        <begin position="124"/>
        <end position="243"/>
    </location>
</feature>
<reference evidence="2 3" key="1">
    <citation type="submission" date="2019-09" db="EMBL/GenBank/DDBJ databases">
        <authorList>
            <person name="Ou C."/>
        </authorList>
    </citation>
    <scope>NUCLEOTIDE SEQUENCE [LARGE SCALE GENOMIC DNA]</scope>
    <source>
        <strain evidence="2">S2</strain>
        <tissue evidence="2">Leaf</tissue>
    </source>
</reference>
<dbReference type="GO" id="GO:0004523">
    <property type="term" value="F:RNA-DNA hybrid ribonuclease activity"/>
    <property type="evidence" value="ECO:0007669"/>
    <property type="project" value="InterPro"/>
</dbReference>
<dbReference type="InterPro" id="IPR012337">
    <property type="entry name" value="RNaseH-like_sf"/>
</dbReference>
<proteinExistence type="predicted"/>
<dbReference type="InterPro" id="IPR002156">
    <property type="entry name" value="RNaseH_domain"/>
</dbReference>
<dbReference type="CDD" id="cd06222">
    <property type="entry name" value="RNase_H_like"/>
    <property type="match status" value="1"/>
</dbReference>
<dbReference type="Proteomes" id="UP000327157">
    <property type="component" value="Chromosome 16"/>
</dbReference>
<comment type="caution">
    <text evidence="2">The sequence shown here is derived from an EMBL/GenBank/DDBJ whole genome shotgun (WGS) entry which is preliminary data.</text>
</comment>
<gene>
    <name evidence="2" type="ORF">D8674_016830</name>
</gene>
<dbReference type="GO" id="GO:0003676">
    <property type="term" value="F:nucleic acid binding"/>
    <property type="evidence" value="ECO:0007669"/>
    <property type="project" value="InterPro"/>
</dbReference>
<evidence type="ECO:0000259" key="1">
    <source>
        <dbReference type="Pfam" id="PF13456"/>
    </source>
</evidence>
<name>A0A5N5HI54_9ROSA</name>
<dbReference type="InterPro" id="IPR053151">
    <property type="entry name" value="RNase_H-like"/>
</dbReference>
<protein>
    <recommendedName>
        <fullName evidence="1">RNase H type-1 domain-containing protein</fullName>
    </recommendedName>
</protein>
<sequence length="281" mass="31628">MDHIFRSCRHSPSFWNGVGIPSEVAHSFALDFQSWMAINLRSHCSTIHGLPWNLIFASTLWYCWKGRNNLVFNEGQQPPVSPQKFIFQFARDWYNANKCSSSKPPRQIISIHWIHPPIGRYKINTDGSCKDPFRHISAGGLIRNSEGDWIKGFAANLGRGTIMEAELWGVFMGLSIAWDEGCRDVILECDSWDAVILIQKPILDSHPLYNLIIDCKEAIGKNWRCEVTHIYREMNASADHMADLGHGLSLGLHVFVSPPTTASNCLVSDSIGRALPRAVLV</sequence>
<keyword evidence="3" id="KW-1185">Reference proteome</keyword>
<dbReference type="InterPro" id="IPR036397">
    <property type="entry name" value="RNaseH_sf"/>
</dbReference>
<dbReference type="Pfam" id="PF13456">
    <property type="entry name" value="RVT_3"/>
    <property type="match status" value="1"/>
</dbReference>
<dbReference type="EMBL" id="SMOL01000160">
    <property type="protein sequence ID" value="KAB2625170.1"/>
    <property type="molecule type" value="Genomic_DNA"/>
</dbReference>
<accession>A0A5N5HI54</accession>
<dbReference type="AlphaFoldDB" id="A0A5N5HI54"/>
<dbReference type="OrthoDB" id="1184220at2759"/>
<reference evidence="3" key="2">
    <citation type="submission" date="2019-10" db="EMBL/GenBank/DDBJ databases">
        <title>A de novo genome assembly of a pear dwarfing rootstock.</title>
        <authorList>
            <person name="Wang F."/>
            <person name="Wang J."/>
            <person name="Li S."/>
            <person name="Zhang Y."/>
            <person name="Fang M."/>
            <person name="Ma L."/>
            <person name="Zhao Y."/>
            <person name="Jiang S."/>
        </authorList>
    </citation>
    <scope>NUCLEOTIDE SEQUENCE [LARGE SCALE GENOMIC DNA]</scope>
</reference>
<dbReference type="InterPro" id="IPR044730">
    <property type="entry name" value="RNase_H-like_dom_plant"/>
</dbReference>